<evidence type="ECO:0000256" key="1">
    <source>
        <dbReference type="ARBA" id="ARBA00022676"/>
    </source>
</evidence>
<evidence type="ECO:0000313" key="4">
    <source>
        <dbReference type="Proteomes" id="UP000809349"/>
    </source>
</evidence>
<dbReference type="InterPro" id="IPR002201">
    <property type="entry name" value="Glyco_trans_9"/>
</dbReference>
<proteinExistence type="predicted"/>
<dbReference type="CDD" id="cd03789">
    <property type="entry name" value="GT9_LPS_heptosyltransferase"/>
    <property type="match status" value="1"/>
</dbReference>
<organism evidence="3 4">
    <name type="scientific">Massilia soli</name>
    <dbReference type="NCBI Taxonomy" id="2792854"/>
    <lineage>
        <taxon>Bacteria</taxon>
        <taxon>Pseudomonadati</taxon>
        <taxon>Pseudomonadota</taxon>
        <taxon>Betaproteobacteria</taxon>
        <taxon>Burkholderiales</taxon>
        <taxon>Oxalobacteraceae</taxon>
        <taxon>Telluria group</taxon>
        <taxon>Massilia</taxon>
    </lineage>
</organism>
<protein>
    <submittedName>
        <fullName evidence="3">Glycosyltransferase family 9 protein</fullName>
    </submittedName>
</protein>
<comment type="caution">
    <text evidence="3">The sequence shown here is derived from an EMBL/GenBank/DDBJ whole genome shotgun (WGS) entry which is preliminary data.</text>
</comment>
<evidence type="ECO:0000313" key="3">
    <source>
        <dbReference type="EMBL" id="MBZ2206430.1"/>
    </source>
</evidence>
<dbReference type="Proteomes" id="UP000809349">
    <property type="component" value="Unassembled WGS sequence"/>
</dbReference>
<keyword evidence="2" id="KW-0808">Transferase</keyword>
<dbReference type="SUPFAM" id="SSF53756">
    <property type="entry name" value="UDP-Glycosyltransferase/glycogen phosphorylase"/>
    <property type="match status" value="1"/>
</dbReference>
<evidence type="ECO:0000256" key="2">
    <source>
        <dbReference type="ARBA" id="ARBA00022679"/>
    </source>
</evidence>
<reference evidence="3 4" key="2">
    <citation type="submission" date="2021-08" db="EMBL/GenBank/DDBJ databases">
        <title>Massilia sp. R798.</title>
        <authorList>
            <person name="Baek J.H."/>
            <person name="Jung H.S."/>
            <person name="Kim K.R."/>
            <person name="Jeon C.O."/>
        </authorList>
    </citation>
    <scope>NUCLEOTIDE SEQUENCE [LARGE SCALE GENOMIC DNA]</scope>
    <source>
        <strain evidence="3 4">R798</strain>
    </source>
</reference>
<dbReference type="EMBL" id="JAFBIL020000001">
    <property type="protein sequence ID" value="MBZ2206430.1"/>
    <property type="molecule type" value="Genomic_DNA"/>
</dbReference>
<accession>A0ABS7SMP9</accession>
<dbReference type="Pfam" id="PF01075">
    <property type="entry name" value="Glyco_transf_9"/>
    <property type="match status" value="1"/>
</dbReference>
<dbReference type="InterPro" id="IPR051199">
    <property type="entry name" value="LPS_LOS_Heptosyltrfase"/>
</dbReference>
<dbReference type="Gene3D" id="3.40.50.2000">
    <property type="entry name" value="Glycogen Phosphorylase B"/>
    <property type="match status" value="2"/>
</dbReference>
<keyword evidence="4" id="KW-1185">Reference proteome</keyword>
<dbReference type="RefSeq" id="WP_223465959.1">
    <property type="nucleotide sequence ID" value="NZ_JAFBIL020000001.1"/>
</dbReference>
<reference evidence="3 4" key="1">
    <citation type="submission" date="2021-01" db="EMBL/GenBank/DDBJ databases">
        <authorList>
            <person name="Ruan W."/>
            <person name="Khan S.A."/>
            <person name="Jeon C.O."/>
        </authorList>
    </citation>
    <scope>NUCLEOTIDE SEQUENCE [LARGE SCALE GENOMIC DNA]</scope>
    <source>
        <strain evidence="3 4">R798</strain>
    </source>
</reference>
<dbReference type="PANTHER" id="PTHR30160:SF1">
    <property type="entry name" value="LIPOPOLYSACCHARIDE 1,2-N-ACETYLGLUCOSAMINETRANSFERASE-RELATED"/>
    <property type="match status" value="1"/>
</dbReference>
<sequence length="361" mass="39158">MTRASNSTIPGVQKILALRPNAVGDFVFALPALHALRFAYPAAEIWYVGKQWHADFLLGRPGPIDRVVVAPPIPGVGAHPEAKVDQLAVDAFVVAMRSEGFDLAVQMFGGGRYSNPFIKRLGARVTVGARTPDAEPLDRWIAYGDFNNRRLEMLEIAALAGATMWRTGRELQVTQGDRVQAATAFPVPPSARVVVVHPGSSDPRRRWPVERFAAVADALAQAGAVIAVNGTRDESALVQGVIGHMRNAAIDLTDALSLSGLCGVIDRAAMVLSNDSGPLHLALAMGTPCVGVYWLTNLMEACPLRQNMHRAAMSTRIHCPVCGQENRKSRCEHDVCFVDDVPVEHVREMALELFESTMLRT</sequence>
<gene>
    <name evidence="3" type="ORF">I4X03_004055</name>
</gene>
<keyword evidence="1" id="KW-0328">Glycosyltransferase</keyword>
<name>A0ABS7SMP9_9BURK</name>
<dbReference type="PANTHER" id="PTHR30160">
    <property type="entry name" value="TETRAACYLDISACCHARIDE 4'-KINASE-RELATED"/>
    <property type="match status" value="1"/>
</dbReference>